<accession>A0A9P5X9H2</accession>
<feature type="transmembrane region" description="Helical" evidence="1">
    <location>
        <begin position="305"/>
        <end position="328"/>
    </location>
</feature>
<comment type="caution">
    <text evidence="2">The sequence shown here is derived from an EMBL/GenBank/DDBJ whole genome shotgun (WGS) entry which is preliminary data.</text>
</comment>
<dbReference type="EMBL" id="MU151281">
    <property type="protein sequence ID" value="KAF9445781.1"/>
    <property type="molecule type" value="Genomic_DNA"/>
</dbReference>
<dbReference type="OrthoDB" id="3029001at2759"/>
<name>A0A9P5X9H2_9AGAR</name>
<keyword evidence="1" id="KW-0472">Membrane</keyword>
<feature type="transmembrane region" description="Helical" evidence="1">
    <location>
        <begin position="360"/>
        <end position="379"/>
    </location>
</feature>
<organism evidence="2 3">
    <name type="scientific">Macrolepiota fuliginosa MF-IS2</name>
    <dbReference type="NCBI Taxonomy" id="1400762"/>
    <lineage>
        <taxon>Eukaryota</taxon>
        <taxon>Fungi</taxon>
        <taxon>Dikarya</taxon>
        <taxon>Basidiomycota</taxon>
        <taxon>Agaricomycotina</taxon>
        <taxon>Agaricomycetes</taxon>
        <taxon>Agaricomycetidae</taxon>
        <taxon>Agaricales</taxon>
        <taxon>Agaricineae</taxon>
        <taxon>Agaricaceae</taxon>
        <taxon>Macrolepiota</taxon>
    </lineage>
</organism>
<sequence>MVYAALVPEFVMLWALRQRIGAAHHAEEYNKRFHPKPVEAAEPSRTQSIPNRFLGLMSPILNWFRDPPQKEPGAPWTLTHGFLLEMHGIAKYEGGRFVGFVREVDELSEPFDLPEDEVTDKSKGDFLTKLIVVLQTTWFMLQCLARWVAHLPVTKLEVVTLAFTFLNILTYYFWWYKPQNMRVAIRYHAQTQAMLDTSPKGSWSNDNDGSLKLVEEKMETQDGPPSTGPFLPFLNQPSLEGGETQGGERALLLSPSASMPRKFEGPRRCTSYITDCVRRVWKALYIHVLCYLANQLDLDAPEDNYITWITWIRFFPLIAIVLPVMPLITMMTDNTESGNGHETWSLLFYSSVDGFHRDTITPFCTIAAAFGLVHLLPIWTTSFPS</sequence>
<dbReference type="PANTHER" id="PTHR35043">
    <property type="entry name" value="TRANSCRIPTION FACTOR DOMAIN-CONTAINING PROTEIN"/>
    <property type="match status" value="1"/>
</dbReference>
<feature type="transmembrane region" description="Helical" evidence="1">
    <location>
        <begin position="155"/>
        <end position="176"/>
    </location>
</feature>
<keyword evidence="3" id="KW-1185">Reference proteome</keyword>
<keyword evidence="1" id="KW-0812">Transmembrane</keyword>
<proteinExistence type="predicted"/>
<keyword evidence="1" id="KW-1133">Transmembrane helix</keyword>
<evidence type="ECO:0000313" key="3">
    <source>
        <dbReference type="Proteomes" id="UP000807342"/>
    </source>
</evidence>
<dbReference type="PANTHER" id="PTHR35043:SF7">
    <property type="entry name" value="TRANSCRIPTION FACTOR DOMAIN-CONTAINING PROTEIN"/>
    <property type="match status" value="1"/>
</dbReference>
<evidence type="ECO:0000256" key="1">
    <source>
        <dbReference type="SAM" id="Phobius"/>
    </source>
</evidence>
<protein>
    <submittedName>
        <fullName evidence="2">Uncharacterized protein</fullName>
    </submittedName>
</protein>
<feature type="non-terminal residue" evidence="2">
    <location>
        <position position="385"/>
    </location>
</feature>
<gene>
    <name evidence="2" type="ORF">P691DRAFT_709747</name>
</gene>
<dbReference type="AlphaFoldDB" id="A0A9P5X9H2"/>
<evidence type="ECO:0000313" key="2">
    <source>
        <dbReference type="EMBL" id="KAF9445781.1"/>
    </source>
</evidence>
<dbReference type="Proteomes" id="UP000807342">
    <property type="component" value="Unassembled WGS sequence"/>
</dbReference>
<reference evidence="2" key="1">
    <citation type="submission" date="2020-11" db="EMBL/GenBank/DDBJ databases">
        <authorList>
            <consortium name="DOE Joint Genome Institute"/>
            <person name="Ahrendt S."/>
            <person name="Riley R."/>
            <person name="Andreopoulos W."/>
            <person name="Labutti K."/>
            <person name="Pangilinan J."/>
            <person name="Ruiz-Duenas F.J."/>
            <person name="Barrasa J.M."/>
            <person name="Sanchez-Garcia M."/>
            <person name="Camarero S."/>
            <person name="Miyauchi S."/>
            <person name="Serrano A."/>
            <person name="Linde D."/>
            <person name="Babiker R."/>
            <person name="Drula E."/>
            <person name="Ayuso-Fernandez I."/>
            <person name="Pacheco R."/>
            <person name="Padilla G."/>
            <person name="Ferreira P."/>
            <person name="Barriuso J."/>
            <person name="Kellner H."/>
            <person name="Castanera R."/>
            <person name="Alfaro M."/>
            <person name="Ramirez L."/>
            <person name="Pisabarro A.G."/>
            <person name="Kuo A."/>
            <person name="Tritt A."/>
            <person name="Lipzen A."/>
            <person name="He G."/>
            <person name="Yan M."/>
            <person name="Ng V."/>
            <person name="Cullen D."/>
            <person name="Martin F."/>
            <person name="Rosso M.-N."/>
            <person name="Henrissat B."/>
            <person name="Hibbett D."/>
            <person name="Martinez A.T."/>
            <person name="Grigoriev I.V."/>
        </authorList>
    </citation>
    <scope>NUCLEOTIDE SEQUENCE</scope>
    <source>
        <strain evidence="2">MF-IS2</strain>
    </source>
</reference>
<feature type="transmembrane region" description="Helical" evidence="1">
    <location>
        <begin position="130"/>
        <end position="149"/>
    </location>
</feature>